<dbReference type="GO" id="GO:0016251">
    <property type="term" value="F:RNA polymerase II general transcription initiation factor activity"/>
    <property type="evidence" value="ECO:0007669"/>
    <property type="project" value="TreeGrafter"/>
</dbReference>
<evidence type="ECO:0000256" key="2">
    <source>
        <dbReference type="ARBA" id="ARBA00009368"/>
    </source>
</evidence>
<dbReference type="Proteomes" id="UP000479190">
    <property type="component" value="Unassembled WGS sequence"/>
</dbReference>
<name>A0A6H5IHP1_9HYME</name>
<evidence type="ECO:0000256" key="5">
    <source>
        <dbReference type="ARBA" id="ARBA00023242"/>
    </source>
</evidence>
<dbReference type="PANTHER" id="PTHR12228:SF0">
    <property type="entry name" value="TATA-BOX BINDING PROTEIN ASSOCIATED FACTOR 7"/>
    <property type="match status" value="1"/>
</dbReference>
<reference evidence="7 8" key="1">
    <citation type="submission" date="2020-02" db="EMBL/GenBank/DDBJ databases">
        <authorList>
            <person name="Ferguson B K."/>
        </authorList>
    </citation>
    <scope>NUCLEOTIDE SEQUENCE [LARGE SCALE GENOMIC DNA]</scope>
</reference>
<evidence type="ECO:0000256" key="4">
    <source>
        <dbReference type="ARBA" id="ARBA00023163"/>
    </source>
</evidence>
<feature type="domain" description="TAFII55 protein conserved region" evidence="6">
    <location>
        <begin position="17"/>
        <end position="169"/>
    </location>
</feature>
<gene>
    <name evidence="7" type="ORF">TBRA_LOCUS9175</name>
</gene>
<comment type="subcellular location">
    <subcellularLocation>
        <location evidence="1">Nucleus</location>
    </subcellularLocation>
</comment>
<sequence length="169" mass="20050">MSKREVATYKDDHQHDLEGQFIMRLPEEPAKQLREVLQNGLPLKDRLGIRLENDLRYGEVRFDNWTFHAKVVDLPTIVESLKTIDNKSFYKTADICQILICKEEDDVSNTEDETNIKQKKKDPLKVDKKFLWPHGITPPTKNVRKRRFRKILKKKYVEAPEIEKEVNEF</sequence>
<keyword evidence="8" id="KW-1185">Reference proteome</keyword>
<keyword evidence="4" id="KW-0804">Transcription</keyword>
<protein>
    <recommendedName>
        <fullName evidence="6">TAFII55 protein conserved region domain-containing protein</fullName>
    </recommendedName>
</protein>
<dbReference type="GO" id="GO:0051123">
    <property type="term" value="P:RNA polymerase II preinitiation complex assembly"/>
    <property type="evidence" value="ECO:0007669"/>
    <property type="project" value="TreeGrafter"/>
</dbReference>
<evidence type="ECO:0000313" key="8">
    <source>
        <dbReference type="Proteomes" id="UP000479190"/>
    </source>
</evidence>
<evidence type="ECO:0000313" key="7">
    <source>
        <dbReference type="EMBL" id="CAB0037343.1"/>
    </source>
</evidence>
<keyword evidence="5" id="KW-0539">Nucleus</keyword>
<dbReference type="CDD" id="cd08047">
    <property type="entry name" value="TAF7"/>
    <property type="match status" value="1"/>
</dbReference>
<dbReference type="OrthoDB" id="153872at2759"/>
<dbReference type="GO" id="GO:0005669">
    <property type="term" value="C:transcription factor TFIID complex"/>
    <property type="evidence" value="ECO:0007669"/>
    <property type="project" value="InterPro"/>
</dbReference>
<dbReference type="InterPro" id="IPR006751">
    <property type="entry name" value="TAFII55_prot_cons_reg"/>
</dbReference>
<proteinExistence type="inferred from homology"/>
<dbReference type="Pfam" id="PF04658">
    <property type="entry name" value="TAFII55_N"/>
    <property type="match status" value="1"/>
</dbReference>
<evidence type="ECO:0000256" key="3">
    <source>
        <dbReference type="ARBA" id="ARBA00023015"/>
    </source>
</evidence>
<organism evidence="7 8">
    <name type="scientific">Trichogramma brassicae</name>
    <dbReference type="NCBI Taxonomy" id="86971"/>
    <lineage>
        <taxon>Eukaryota</taxon>
        <taxon>Metazoa</taxon>
        <taxon>Ecdysozoa</taxon>
        <taxon>Arthropoda</taxon>
        <taxon>Hexapoda</taxon>
        <taxon>Insecta</taxon>
        <taxon>Pterygota</taxon>
        <taxon>Neoptera</taxon>
        <taxon>Endopterygota</taxon>
        <taxon>Hymenoptera</taxon>
        <taxon>Apocrita</taxon>
        <taxon>Proctotrupomorpha</taxon>
        <taxon>Chalcidoidea</taxon>
        <taxon>Trichogrammatidae</taxon>
        <taxon>Trichogramma</taxon>
    </lineage>
</organism>
<dbReference type="PANTHER" id="PTHR12228">
    <property type="entry name" value="TRANSCRIPTION INITIATION FACTOR TFIID 55 KD SUBUNIT-RELATED"/>
    <property type="match status" value="1"/>
</dbReference>
<dbReference type="SMART" id="SM01370">
    <property type="entry name" value="TAFII55_N"/>
    <property type="match status" value="1"/>
</dbReference>
<comment type="similarity">
    <text evidence="2">Belongs to the TAF7 family.</text>
</comment>
<evidence type="ECO:0000259" key="6">
    <source>
        <dbReference type="SMART" id="SM01370"/>
    </source>
</evidence>
<evidence type="ECO:0000256" key="1">
    <source>
        <dbReference type="ARBA" id="ARBA00004123"/>
    </source>
</evidence>
<dbReference type="AlphaFoldDB" id="A0A6H5IHP1"/>
<dbReference type="InterPro" id="IPR037817">
    <property type="entry name" value="TAF7"/>
</dbReference>
<keyword evidence="3" id="KW-0805">Transcription regulation</keyword>
<dbReference type="EMBL" id="CADCXV010000850">
    <property type="protein sequence ID" value="CAB0037343.1"/>
    <property type="molecule type" value="Genomic_DNA"/>
</dbReference>
<accession>A0A6H5IHP1</accession>